<dbReference type="RefSeq" id="WP_076940106.1">
    <property type="nucleotide sequence ID" value="NZ_MOXD01000001.1"/>
</dbReference>
<evidence type="ECO:0000256" key="2">
    <source>
        <dbReference type="ARBA" id="ARBA00009533"/>
    </source>
</evidence>
<dbReference type="InterPro" id="IPR002129">
    <property type="entry name" value="PyrdxlP-dep_de-COase"/>
</dbReference>
<dbReference type="STRING" id="2034155.BMI79_01685"/>
<feature type="modified residue" description="N6-(pyridoxal phosphate)lysine" evidence="6">
    <location>
        <position position="314"/>
    </location>
</feature>
<evidence type="ECO:0008006" key="10">
    <source>
        <dbReference type="Google" id="ProtNLM"/>
    </source>
</evidence>
<dbReference type="Gene3D" id="3.40.640.10">
    <property type="entry name" value="Type I PLP-dependent aspartate aminotransferase-like (Major domain)"/>
    <property type="match status" value="1"/>
</dbReference>
<dbReference type="GO" id="GO:0030170">
    <property type="term" value="F:pyridoxal phosphate binding"/>
    <property type="evidence" value="ECO:0007669"/>
    <property type="project" value="InterPro"/>
</dbReference>
<evidence type="ECO:0000256" key="1">
    <source>
        <dbReference type="ARBA" id="ARBA00001933"/>
    </source>
</evidence>
<dbReference type="Gene3D" id="3.90.1150.10">
    <property type="entry name" value="Aspartate Aminotransferase, domain 1"/>
    <property type="match status" value="1"/>
</dbReference>
<name>A0A1S8CP37_9GAMM</name>
<keyword evidence="3" id="KW-0210">Decarboxylase</keyword>
<sequence>MTKLTVDTDISGEIIASLFPEQRERAEIFEFLKSVVDRYSNHIPSLKINPQMSKAEISEILSCYDFDSSQPSAVVLSDVLNMLEQGIVHVTSPNYFGLFNPSTSLWGCVADFITGLYNPQLAVWSHAPACVDIEEKLVNYLGQLAGFDAKTVGGSFTTGGAEANCTAMICALTQKVKGFAQHGLQIQAKRPVIYISADSHLAWLKIALQCGLGHDAVRLVDVDSAGKMNIVRLNAVLREDLENGFMPFMLVGTAGTTNAGSIDPLRELAVVAKEYDLYFHIDAAWAGAILLSEQHASLLTGIAEADSFTLDAHKWLTAPMGTGIFICADKGLLSEPFAVTTSYMPVGDSINKDPYLNSVQWSRRFNGLRLFLPLAILGRKGFSKMIDYQVELGDYLKMALEQNDWVVVNVTTLPVICFRDVLNGDVDLILEQVLTANKVWLSSTVFAKNKVFRTCITSFRSVTADVDNLITALNNARSLVYRTAITPDQSTLEQ</sequence>
<dbReference type="SUPFAM" id="SSF53383">
    <property type="entry name" value="PLP-dependent transferases"/>
    <property type="match status" value="1"/>
</dbReference>
<organism evidence="8 9">
    <name type="scientific">Serratia oryzae</name>
    <dbReference type="NCBI Taxonomy" id="2034155"/>
    <lineage>
        <taxon>Bacteria</taxon>
        <taxon>Pseudomonadati</taxon>
        <taxon>Pseudomonadota</taxon>
        <taxon>Gammaproteobacteria</taxon>
        <taxon>Enterobacterales</taxon>
        <taxon>Yersiniaceae</taxon>
        <taxon>Serratia</taxon>
    </lineage>
</organism>
<evidence type="ECO:0000256" key="5">
    <source>
        <dbReference type="ARBA" id="ARBA00023239"/>
    </source>
</evidence>
<evidence type="ECO:0000256" key="3">
    <source>
        <dbReference type="ARBA" id="ARBA00022793"/>
    </source>
</evidence>
<dbReference type="InterPro" id="IPR015422">
    <property type="entry name" value="PyrdxlP-dep_Trfase_small"/>
</dbReference>
<keyword evidence="9" id="KW-1185">Reference proteome</keyword>
<comment type="similarity">
    <text evidence="2 7">Belongs to the group II decarboxylase family.</text>
</comment>
<evidence type="ECO:0000313" key="8">
    <source>
        <dbReference type="EMBL" id="OMQ27065.1"/>
    </source>
</evidence>
<evidence type="ECO:0000256" key="4">
    <source>
        <dbReference type="ARBA" id="ARBA00022898"/>
    </source>
</evidence>
<dbReference type="InterPro" id="IPR015424">
    <property type="entry name" value="PyrdxlP-dep_Trfase"/>
</dbReference>
<dbReference type="PANTHER" id="PTHR11999">
    <property type="entry name" value="GROUP II PYRIDOXAL-5-PHOSPHATE DECARBOXYLASE"/>
    <property type="match status" value="1"/>
</dbReference>
<accession>A0A1S8CP37</accession>
<dbReference type="EMBL" id="MOXD01000001">
    <property type="protein sequence ID" value="OMQ27065.1"/>
    <property type="molecule type" value="Genomic_DNA"/>
</dbReference>
<dbReference type="InterPro" id="IPR015421">
    <property type="entry name" value="PyrdxlP-dep_Trfase_major"/>
</dbReference>
<evidence type="ECO:0000313" key="9">
    <source>
        <dbReference type="Proteomes" id="UP000216021"/>
    </source>
</evidence>
<evidence type="ECO:0000256" key="6">
    <source>
        <dbReference type="PIRSR" id="PIRSR602129-50"/>
    </source>
</evidence>
<comment type="caution">
    <text evidence="8">The sequence shown here is derived from an EMBL/GenBank/DDBJ whole genome shotgun (WGS) entry which is preliminary data.</text>
</comment>
<dbReference type="GO" id="GO:0016831">
    <property type="term" value="F:carboxy-lyase activity"/>
    <property type="evidence" value="ECO:0007669"/>
    <property type="project" value="UniProtKB-KW"/>
</dbReference>
<protein>
    <recommendedName>
        <fullName evidence="10">Pyridoxal-dependent decarboxylase</fullName>
    </recommendedName>
</protein>
<keyword evidence="5 7" id="KW-0456">Lyase</keyword>
<evidence type="ECO:0000256" key="7">
    <source>
        <dbReference type="RuleBase" id="RU000382"/>
    </source>
</evidence>
<dbReference type="InterPro" id="IPR010977">
    <property type="entry name" value="Aromatic_deC"/>
</dbReference>
<keyword evidence="4 6" id="KW-0663">Pyridoxal phosphate</keyword>
<dbReference type="GO" id="GO:0019752">
    <property type="term" value="P:carboxylic acid metabolic process"/>
    <property type="evidence" value="ECO:0007669"/>
    <property type="project" value="InterPro"/>
</dbReference>
<dbReference type="Proteomes" id="UP000216021">
    <property type="component" value="Unassembled WGS sequence"/>
</dbReference>
<dbReference type="AlphaFoldDB" id="A0A1S8CP37"/>
<proteinExistence type="inferred from homology"/>
<comment type="cofactor">
    <cofactor evidence="1 6 7">
        <name>pyridoxal 5'-phosphate</name>
        <dbReference type="ChEBI" id="CHEBI:597326"/>
    </cofactor>
</comment>
<dbReference type="PANTHER" id="PTHR11999:SF70">
    <property type="entry name" value="MIP05841P"/>
    <property type="match status" value="1"/>
</dbReference>
<dbReference type="Pfam" id="PF00282">
    <property type="entry name" value="Pyridoxal_deC"/>
    <property type="match status" value="1"/>
</dbReference>
<gene>
    <name evidence="8" type="ORF">BMI79_01685</name>
</gene>
<reference evidence="8 9" key="1">
    <citation type="submission" date="2016-11" db="EMBL/GenBank/DDBJ databases">
        <title>Rahnella oryzae sp. nov., isolated from rice root.</title>
        <authorList>
            <person name="Zhang X.-X."/>
            <person name="Zhang J."/>
        </authorList>
    </citation>
    <scope>NUCLEOTIDE SEQUENCE [LARGE SCALE GENOMIC DNA]</scope>
    <source>
        <strain evidence="8 9">J11-6</strain>
    </source>
</reference>